<dbReference type="Proteomes" id="UP000550401">
    <property type="component" value="Unassembled WGS sequence"/>
</dbReference>
<dbReference type="EMBL" id="JACGXL010000001">
    <property type="protein sequence ID" value="MBA8886860.1"/>
    <property type="molecule type" value="Genomic_DNA"/>
</dbReference>
<evidence type="ECO:0000313" key="1">
    <source>
        <dbReference type="EMBL" id="MBA8886860.1"/>
    </source>
</evidence>
<sequence length="109" mass="12090">MGIAMNPKAGWQQVVVFEADSDAQSAVNAFIARFRPGDDHGVCRIEQATRSPAGFQWYDGYIDFSIGERRAIHLASRLVDELGRAELPLYRLVAGREWLDLAAAQKAPD</sequence>
<accession>A0A839F161</accession>
<comment type="caution">
    <text evidence="1">The sequence shown here is derived from an EMBL/GenBank/DDBJ whole genome shotgun (WGS) entry which is preliminary data.</text>
</comment>
<keyword evidence="2" id="KW-1185">Reference proteome</keyword>
<dbReference type="RefSeq" id="WP_182529902.1">
    <property type="nucleotide sequence ID" value="NZ_JACGXL010000001.1"/>
</dbReference>
<organism evidence="1 2">
    <name type="scientific">Dokdonella fugitiva</name>
    <dbReference type="NCBI Taxonomy" id="328517"/>
    <lineage>
        <taxon>Bacteria</taxon>
        <taxon>Pseudomonadati</taxon>
        <taxon>Pseudomonadota</taxon>
        <taxon>Gammaproteobacteria</taxon>
        <taxon>Lysobacterales</taxon>
        <taxon>Rhodanobacteraceae</taxon>
        <taxon>Dokdonella</taxon>
    </lineage>
</organism>
<protein>
    <submittedName>
        <fullName evidence="1">Uncharacterized protein</fullName>
    </submittedName>
</protein>
<reference evidence="1 2" key="1">
    <citation type="submission" date="2020-07" db="EMBL/GenBank/DDBJ databases">
        <title>Genomic Encyclopedia of Type Strains, Phase IV (KMG-V): Genome sequencing to study the core and pangenomes of soil and plant-associated prokaryotes.</title>
        <authorList>
            <person name="Whitman W."/>
        </authorList>
    </citation>
    <scope>NUCLEOTIDE SEQUENCE [LARGE SCALE GENOMIC DNA]</scope>
    <source>
        <strain evidence="1 2">RH2WT43</strain>
    </source>
</reference>
<dbReference type="AlphaFoldDB" id="A0A839F161"/>
<proteinExistence type="predicted"/>
<name>A0A839F161_9GAMM</name>
<gene>
    <name evidence="1" type="ORF">FHW12_001051</name>
</gene>
<evidence type="ECO:0000313" key="2">
    <source>
        <dbReference type="Proteomes" id="UP000550401"/>
    </source>
</evidence>